<dbReference type="InterPro" id="IPR002645">
    <property type="entry name" value="STAS_dom"/>
</dbReference>
<keyword evidence="5" id="KW-1185">Reference proteome</keyword>
<sequence>MNVHSAGSFTTQVVLSARLASELGEPHSTLRAVTQRNGPAVVIRAGGEVDAANERTWRHLIGEAAAIATPPGSLVVDVSGLDFMGCCAFATLAEEAQRCRRRGIELRLVSRDPGLPRIVAACGFTNVLPVHRAMESALSIA</sequence>
<dbReference type="Gene3D" id="3.30.750.24">
    <property type="entry name" value="STAS domain"/>
    <property type="match status" value="1"/>
</dbReference>
<dbReference type="GeneID" id="93495960"/>
<dbReference type="PANTHER" id="PTHR33495">
    <property type="entry name" value="ANTI-SIGMA FACTOR ANTAGONIST TM_1081-RELATED-RELATED"/>
    <property type="match status" value="1"/>
</dbReference>
<dbReference type="CDD" id="cd07043">
    <property type="entry name" value="STAS_anti-anti-sigma_factors"/>
    <property type="match status" value="1"/>
</dbReference>
<proteinExistence type="inferred from homology"/>
<feature type="domain" description="STAS" evidence="3">
    <location>
        <begin position="30"/>
        <end position="141"/>
    </location>
</feature>
<evidence type="ECO:0000259" key="3">
    <source>
        <dbReference type="PROSITE" id="PS50801"/>
    </source>
</evidence>
<dbReference type="AlphaFoldDB" id="A0A1X2CE61"/>
<comment type="caution">
    <text evidence="4">The sequence shown here is derived from an EMBL/GenBank/DDBJ whole genome shotgun (WGS) entry which is preliminary data.</text>
</comment>
<dbReference type="EMBL" id="LQPQ01000123">
    <property type="protein sequence ID" value="ORW74142.1"/>
    <property type="molecule type" value="Genomic_DNA"/>
</dbReference>
<evidence type="ECO:0000256" key="2">
    <source>
        <dbReference type="RuleBase" id="RU003749"/>
    </source>
</evidence>
<name>A0A1X2CE61_9MYCO</name>
<evidence type="ECO:0000256" key="1">
    <source>
        <dbReference type="ARBA" id="ARBA00009013"/>
    </source>
</evidence>
<dbReference type="InterPro" id="IPR003658">
    <property type="entry name" value="Anti-sigma_ant"/>
</dbReference>
<reference evidence="4 5" key="1">
    <citation type="submission" date="2016-01" db="EMBL/GenBank/DDBJ databases">
        <title>The new phylogeny of the genus Mycobacterium.</title>
        <authorList>
            <person name="Tarcisio F."/>
            <person name="Conor M."/>
            <person name="Antonella G."/>
            <person name="Elisabetta G."/>
            <person name="Giulia F.S."/>
            <person name="Sara T."/>
            <person name="Anna F."/>
            <person name="Clotilde B."/>
            <person name="Roberto B."/>
            <person name="Veronica D.S."/>
            <person name="Fabio R."/>
            <person name="Monica P."/>
            <person name="Olivier J."/>
            <person name="Enrico T."/>
            <person name="Nicola S."/>
        </authorList>
    </citation>
    <scope>NUCLEOTIDE SEQUENCE [LARGE SCALE GENOMIC DNA]</scope>
    <source>
        <strain evidence="4 5">DSM 45176</strain>
    </source>
</reference>
<dbReference type="Proteomes" id="UP000193087">
    <property type="component" value="Unassembled WGS sequence"/>
</dbReference>
<dbReference type="OrthoDB" id="3700428at2"/>
<comment type="similarity">
    <text evidence="1 2">Belongs to the anti-sigma-factor antagonist family.</text>
</comment>
<organism evidence="4 5">
    <name type="scientific">Mycobacterium riyadhense</name>
    <dbReference type="NCBI Taxonomy" id="486698"/>
    <lineage>
        <taxon>Bacteria</taxon>
        <taxon>Bacillati</taxon>
        <taxon>Actinomycetota</taxon>
        <taxon>Actinomycetes</taxon>
        <taxon>Mycobacteriales</taxon>
        <taxon>Mycobacteriaceae</taxon>
        <taxon>Mycobacterium</taxon>
    </lineage>
</organism>
<dbReference type="RefSeq" id="WP_085251443.1">
    <property type="nucleotide sequence ID" value="NZ_CAJMWJ010000001.1"/>
</dbReference>
<dbReference type="InterPro" id="IPR036513">
    <property type="entry name" value="STAS_dom_sf"/>
</dbReference>
<evidence type="ECO:0000313" key="5">
    <source>
        <dbReference type="Proteomes" id="UP000193087"/>
    </source>
</evidence>
<dbReference type="PROSITE" id="PS50801">
    <property type="entry name" value="STAS"/>
    <property type="match status" value="1"/>
</dbReference>
<dbReference type="STRING" id="486698.AWC22_23800"/>
<dbReference type="GO" id="GO:0043856">
    <property type="term" value="F:anti-sigma factor antagonist activity"/>
    <property type="evidence" value="ECO:0007669"/>
    <property type="project" value="InterPro"/>
</dbReference>
<dbReference type="SUPFAM" id="SSF52091">
    <property type="entry name" value="SpoIIaa-like"/>
    <property type="match status" value="1"/>
</dbReference>
<evidence type="ECO:0000313" key="4">
    <source>
        <dbReference type="EMBL" id="ORW74142.1"/>
    </source>
</evidence>
<protein>
    <recommendedName>
        <fullName evidence="2">Anti-sigma factor antagonist</fullName>
    </recommendedName>
</protein>
<dbReference type="PANTHER" id="PTHR33495:SF2">
    <property type="entry name" value="ANTI-SIGMA FACTOR ANTAGONIST TM_1081-RELATED"/>
    <property type="match status" value="1"/>
</dbReference>
<accession>A0A1X2CE61</accession>
<dbReference type="NCBIfam" id="TIGR00377">
    <property type="entry name" value="ant_ant_sig"/>
    <property type="match status" value="1"/>
</dbReference>
<dbReference type="Pfam" id="PF01740">
    <property type="entry name" value="STAS"/>
    <property type="match status" value="1"/>
</dbReference>
<gene>
    <name evidence="4" type="ORF">AWC22_23800</name>
</gene>